<feature type="region of interest" description="Disordered" evidence="1">
    <location>
        <begin position="31"/>
        <end position="65"/>
    </location>
</feature>
<evidence type="ECO:0000313" key="3">
    <source>
        <dbReference type="WBParaSite" id="jg11203"/>
    </source>
</evidence>
<dbReference type="AlphaFoldDB" id="A0A915CQR7"/>
<dbReference type="WBParaSite" id="jg11203">
    <property type="protein sequence ID" value="jg11203"/>
    <property type="gene ID" value="jg11203"/>
</dbReference>
<dbReference type="Proteomes" id="UP000887574">
    <property type="component" value="Unplaced"/>
</dbReference>
<sequence length="149" mass="16559">MSQHRHDDNLFFIGCYVVVFEGRGIWKRQKRSREAEGPWPAGTSPAVEEANRAENSMSNECSDGWEGERPIQKRKMLAFSACYCACLTPMPTSIFVVGEFLCVNNSGEEDHKRGEMCCVAEDLFFCVWGCLMAVAAAASSDQLNSNQSS</sequence>
<evidence type="ECO:0000313" key="2">
    <source>
        <dbReference type="Proteomes" id="UP000887574"/>
    </source>
</evidence>
<organism evidence="2 3">
    <name type="scientific">Ditylenchus dipsaci</name>
    <dbReference type="NCBI Taxonomy" id="166011"/>
    <lineage>
        <taxon>Eukaryota</taxon>
        <taxon>Metazoa</taxon>
        <taxon>Ecdysozoa</taxon>
        <taxon>Nematoda</taxon>
        <taxon>Chromadorea</taxon>
        <taxon>Rhabditida</taxon>
        <taxon>Tylenchina</taxon>
        <taxon>Tylenchomorpha</taxon>
        <taxon>Sphaerularioidea</taxon>
        <taxon>Anguinidae</taxon>
        <taxon>Anguininae</taxon>
        <taxon>Ditylenchus</taxon>
    </lineage>
</organism>
<name>A0A915CQR7_9BILA</name>
<protein>
    <submittedName>
        <fullName evidence="3">Uncharacterized protein</fullName>
    </submittedName>
</protein>
<evidence type="ECO:0000256" key="1">
    <source>
        <dbReference type="SAM" id="MobiDB-lite"/>
    </source>
</evidence>
<reference evidence="3" key="1">
    <citation type="submission" date="2022-11" db="UniProtKB">
        <authorList>
            <consortium name="WormBaseParasite"/>
        </authorList>
    </citation>
    <scope>IDENTIFICATION</scope>
</reference>
<proteinExistence type="predicted"/>
<accession>A0A915CQR7</accession>
<keyword evidence="2" id="KW-1185">Reference proteome</keyword>